<dbReference type="GO" id="GO:0004672">
    <property type="term" value="F:protein kinase activity"/>
    <property type="evidence" value="ECO:0007669"/>
    <property type="project" value="InterPro"/>
</dbReference>
<dbReference type="HOGENOM" id="CLU_1504369_0_0_1"/>
<proteinExistence type="predicted"/>
<sequence>MAIKLTQGLNLLHRQGIAHGDIHPRNIVISHDDSLPPYPIQSPEQAVQAELVEQVEQGTEPIDIFAADIYNLGKTLETELTAALEKYDKENLRRQKNYQGYSNLLSAMTDPQPGNRSTVTRALATLCAMFQPDPMVDDLCAGFAEILEFNREFRLV</sequence>
<evidence type="ECO:0000313" key="2">
    <source>
        <dbReference type="EMBL" id="KIJ44862.1"/>
    </source>
</evidence>
<dbReference type="OrthoDB" id="2722301at2759"/>
<dbReference type="Gene3D" id="1.10.510.10">
    <property type="entry name" value="Transferase(Phosphotransferase) domain 1"/>
    <property type="match status" value="1"/>
</dbReference>
<dbReference type="InterPro" id="IPR000719">
    <property type="entry name" value="Prot_kinase_dom"/>
</dbReference>
<dbReference type="Proteomes" id="UP000054279">
    <property type="component" value="Unassembled WGS sequence"/>
</dbReference>
<dbReference type="PROSITE" id="PS50011">
    <property type="entry name" value="PROTEIN_KINASE_DOM"/>
    <property type="match status" value="1"/>
</dbReference>
<dbReference type="InterPro" id="IPR011009">
    <property type="entry name" value="Kinase-like_dom_sf"/>
</dbReference>
<reference evidence="2 3" key="1">
    <citation type="submission" date="2014-06" db="EMBL/GenBank/DDBJ databases">
        <title>Evolutionary Origins and Diversification of the Mycorrhizal Mutualists.</title>
        <authorList>
            <consortium name="DOE Joint Genome Institute"/>
            <consortium name="Mycorrhizal Genomics Consortium"/>
            <person name="Kohler A."/>
            <person name="Kuo A."/>
            <person name="Nagy L.G."/>
            <person name="Floudas D."/>
            <person name="Copeland A."/>
            <person name="Barry K.W."/>
            <person name="Cichocki N."/>
            <person name="Veneault-Fourrey C."/>
            <person name="LaButti K."/>
            <person name="Lindquist E.A."/>
            <person name="Lipzen A."/>
            <person name="Lundell T."/>
            <person name="Morin E."/>
            <person name="Murat C."/>
            <person name="Riley R."/>
            <person name="Ohm R."/>
            <person name="Sun H."/>
            <person name="Tunlid A."/>
            <person name="Henrissat B."/>
            <person name="Grigoriev I.V."/>
            <person name="Hibbett D.S."/>
            <person name="Martin F."/>
        </authorList>
    </citation>
    <scope>NUCLEOTIDE SEQUENCE [LARGE SCALE GENOMIC DNA]</scope>
    <source>
        <strain evidence="2 3">SS14</strain>
    </source>
</reference>
<organism evidence="2 3">
    <name type="scientific">Sphaerobolus stellatus (strain SS14)</name>
    <dbReference type="NCBI Taxonomy" id="990650"/>
    <lineage>
        <taxon>Eukaryota</taxon>
        <taxon>Fungi</taxon>
        <taxon>Dikarya</taxon>
        <taxon>Basidiomycota</taxon>
        <taxon>Agaricomycotina</taxon>
        <taxon>Agaricomycetes</taxon>
        <taxon>Phallomycetidae</taxon>
        <taxon>Geastrales</taxon>
        <taxon>Sphaerobolaceae</taxon>
        <taxon>Sphaerobolus</taxon>
    </lineage>
</organism>
<accession>A0A0C9VR57</accession>
<evidence type="ECO:0000313" key="3">
    <source>
        <dbReference type="Proteomes" id="UP000054279"/>
    </source>
</evidence>
<dbReference type="SUPFAM" id="SSF56112">
    <property type="entry name" value="Protein kinase-like (PK-like)"/>
    <property type="match status" value="1"/>
</dbReference>
<dbReference type="GO" id="GO:0005524">
    <property type="term" value="F:ATP binding"/>
    <property type="evidence" value="ECO:0007669"/>
    <property type="project" value="InterPro"/>
</dbReference>
<dbReference type="EMBL" id="KN837115">
    <property type="protein sequence ID" value="KIJ44862.1"/>
    <property type="molecule type" value="Genomic_DNA"/>
</dbReference>
<name>A0A0C9VR57_SPHS4</name>
<feature type="domain" description="Protein kinase" evidence="1">
    <location>
        <begin position="1"/>
        <end position="156"/>
    </location>
</feature>
<evidence type="ECO:0000259" key="1">
    <source>
        <dbReference type="PROSITE" id="PS50011"/>
    </source>
</evidence>
<dbReference type="AlphaFoldDB" id="A0A0C9VR57"/>
<protein>
    <recommendedName>
        <fullName evidence="1">Protein kinase domain-containing protein</fullName>
    </recommendedName>
</protein>
<keyword evidence="3" id="KW-1185">Reference proteome</keyword>
<gene>
    <name evidence="2" type="ORF">M422DRAFT_47205</name>
</gene>